<evidence type="ECO:0000313" key="7">
    <source>
        <dbReference type="Proteomes" id="UP000036097"/>
    </source>
</evidence>
<dbReference type="InterPro" id="IPR058163">
    <property type="entry name" value="LysR-type_TF_proteobact-type"/>
</dbReference>
<dbReference type="PANTHER" id="PTHR30537:SF3">
    <property type="entry name" value="TRANSCRIPTIONAL REGULATORY PROTEIN"/>
    <property type="match status" value="1"/>
</dbReference>
<evidence type="ECO:0000256" key="4">
    <source>
        <dbReference type="ARBA" id="ARBA00023163"/>
    </source>
</evidence>
<keyword evidence="2" id="KW-0805">Transcription regulation</keyword>
<dbReference type="PATRIC" id="fig|1195763.3.peg.152"/>
<dbReference type="GO" id="GO:0003700">
    <property type="term" value="F:DNA-binding transcription factor activity"/>
    <property type="evidence" value="ECO:0007669"/>
    <property type="project" value="InterPro"/>
</dbReference>
<sequence>MHNMEWDSIRVFLAVAEEGSMSAAALALGMSQPTVSRQIVALEQKVGFNLFDRSSHGLKLTDNGEILLETARQAAKGVEGFKQQVVACKNSHEGHVRLAVGEIAAFYFLPDALTAFREAHPEIDVELLVENKAVNLNKREADLLISREKPTQPDLVVSYLHEEALGFYAHRDYLAEMGTPADMDAMHHEGYHLIGYDQFDFYTRAASEIGGKVTKSNFCFRTDSYKMQVELARAKAGIAVMFDCVARRYPELVPVLPGTPLPKTIWWLVSHHDVRVNRRIQCLMTFLRAWFHRC</sequence>
<evidence type="ECO:0000256" key="2">
    <source>
        <dbReference type="ARBA" id="ARBA00023015"/>
    </source>
</evidence>
<keyword evidence="7" id="KW-1185">Reference proteome</keyword>
<proteinExistence type="inferred from homology"/>
<dbReference type="RefSeq" id="WP_047876916.1">
    <property type="nucleotide sequence ID" value="NZ_LDOT01000001.1"/>
</dbReference>
<dbReference type="Pfam" id="PF03466">
    <property type="entry name" value="LysR_substrate"/>
    <property type="match status" value="1"/>
</dbReference>
<dbReference type="Gene3D" id="3.40.190.290">
    <property type="match status" value="1"/>
</dbReference>
<dbReference type="Proteomes" id="UP000036097">
    <property type="component" value="Unassembled WGS sequence"/>
</dbReference>
<dbReference type="PROSITE" id="PS50931">
    <property type="entry name" value="HTH_LYSR"/>
    <property type="match status" value="1"/>
</dbReference>
<organism evidence="6 7">
    <name type="scientific">Photobacterium aquae</name>
    <dbReference type="NCBI Taxonomy" id="1195763"/>
    <lineage>
        <taxon>Bacteria</taxon>
        <taxon>Pseudomonadati</taxon>
        <taxon>Pseudomonadota</taxon>
        <taxon>Gammaproteobacteria</taxon>
        <taxon>Vibrionales</taxon>
        <taxon>Vibrionaceae</taxon>
        <taxon>Photobacterium</taxon>
    </lineage>
</organism>
<dbReference type="GO" id="GO:0043565">
    <property type="term" value="F:sequence-specific DNA binding"/>
    <property type="evidence" value="ECO:0007669"/>
    <property type="project" value="TreeGrafter"/>
</dbReference>
<name>A0A0J1HDB8_9GAMM</name>
<dbReference type="InterPro" id="IPR005119">
    <property type="entry name" value="LysR_subst-bd"/>
</dbReference>
<dbReference type="FunFam" id="1.10.10.10:FF:000001">
    <property type="entry name" value="LysR family transcriptional regulator"/>
    <property type="match status" value="1"/>
</dbReference>
<evidence type="ECO:0000313" key="6">
    <source>
        <dbReference type="EMBL" id="KLV09628.1"/>
    </source>
</evidence>
<dbReference type="InterPro" id="IPR000847">
    <property type="entry name" value="LysR_HTH_N"/>
</dbReference>
<comment type="caution">
    <text evidence="6">The sequence shown here is derived from an EMBL/GenBank/DDBJ whole genome shotgun (WGS) entry which is preliminary data.</text>
</comment>
<dbReference type="PANTHER" id="PTHR30537">
    <property type="entry name" value="HTH-TYPE TRANSCRIPTIONAL REGULATOR"/>
    <property type="match status" value="1"/>
</dbReference>
<comment type="similarity">
    <text evidence="1">Belongs to the LysR transcriptional regulatory family.</text>
</comment>
<gene>
    <name evidence="6" type="ORF">ABT56_00670</name>
</gene>
<dbReference type="PRINTS" id="PR00039">
    <property type="entry name" value="HTHLYSR"/>
</dbReference>
<reference evidence="6 7" key="1">
    <citation type="submission" date="2015-05" db="EMBL/GenBank/DDBJ databases">
        <title>Photobacterium galathea sp. nov.</title>
        <authorList>
            <person name="Machado H."/>
            <person name="Gram L."/>
        </authorList>
    </citation>
    <scope>NUCLEOTIDE SEQUENCE [LARGE SCALE GENOMIC DNA]</scope>
    <source>
        <strain evidence="6 7">CGMCC 1.12159</strain>
    </source>
</reference>
<keyword evidence="3" id="KW-0238">DNA-binding</keyword>
<dbReference type="InterPro" id="IPR036390">
    <property type="entry name" value="WH_DNA-bd_sf"/>
</dbReference>
<dbReference type="EMBL" id="LDOT01000001">
    <property type="protein sequence ID" value="KLV09628.1"/>
    <property type="molecule type" value="Genomic_DNA"/>
</dbReference>
<dbReference type="InterPro" id="IPR036388">
    <property type="entry name" value="WH-like_DNA-bd_sf"/>
</dbReference>
<dbReference type="SUPFAM" id="SSF53850">
    <property type="entry name" value="Periplasmic binding protein-like II"/>
    <property type="match status" value="1"/>
</dbReference>
<feature type="domain" description="HTH lysR-type" evidence="5">
    <location>
        <begin position="4"/>
        <end position="61"/>
    </location>
</feature>
<evidence type="ECO:0000256" key="1">
    <source>
        <dbReference type="ARBA" id="ARBA00009437"/>
    </source>
</evidence>
<dbReference type="STRING" id="1195763.ABT56_00670"/>
<keyword evidence="4" id="KW-0804">Transcription</keyword>
<dbReference type="Gene3D" id="1.10.10.10">
    <property type="entry name" value="Winged helix-like DNA-binding domain superfamily/Winged helix DNA-binding domain"/>
    <property type="match status" value="1"/>
</dbReference>
<evidence type="ECO:0000259" key="5">
    <source>
        <dbReference type="PROSITE" id="PS50931"/>
    </source>
</evidence>
<dbReference type="OrthoDB" id="570111at2"/>
<protein>
    <submittedName>
        <fullName evidence="6">LysR family transcriptional regulator</fullName>
    </submittedName>
</protein>
<dbReference type="AlphaFoldDB" id="A0A0J1HDB8"/>
<accession>A0A0J1HDB8</accession>
<dbReference type="Pfam" id="PF00126">
    <property type="entry name" value="HTH_1"/>
    <property type="match status" value="1"/>
</dbReference>
<dbReference type="GO" id="GO:0006351">
    <property type="term" value="P:DNA-templated transcription"/>
    <property type="evidence" value="ECO:0007669"/>
    <property type="project" value="TreeGrafter"/>
</dbReference>
<evidence type="ECO:0000256" key="3">
    <source>
        <dbReference type="ARBA" id="ARBA00023125"/>
    </source>
</evidence>
<dbReference type="SUPFAM" id="SSF46785">
    <property type="entry name" value="Winged helix' DNA-binding domain"/>
    <property type="match status" value="1"/>
</dbReference>